<dbReference type="Proteomes" id="UP001247620">
    <property type="component" value="Unassembled WGS sequence"/>
</dbReference>
<evidence type="ECO:0000313" key="1">
    <source>
        <dbReference type="EMBL" id="MDR6941022.1"/>
    </source>
</evidence>
<dbReference type="RefSeq" id="WP_310092317.1">
    <property type="nucleotide sequence ID" value="NZ_JAVDUU010000001.1"/>
</dbReference>
<dbReference type="EMBL" id="JAVDUU010000001">
    <property type="protein sequence ID" value="MDR6941022.1"/>
    <property type="molecule type" value="Genomic_DNA"/>
</dbReference>
<reference evidence="1 2" key="1">
    <citation type="submission" date="2023-07" db="EMBL/GenBank/DDBJ databases">
        <title>Sorghum-associated microbial communities from plants grown in Nebraska, USA.</title>
        <authorList>
            <person name="Schachtman D."/>
        </authorList>
    </citation>
    <scope>NUCLEOTIDE SEQUENCE [LARGE SCALE GENOMIC DNA]</scope>
    <source>
        <strain evidence="1 2">3262</strain>
    </source>
</reference>
<accession>A0ABU1T6K8</accession>
<evidence type="ECO:0000313" key="2">
    <source>
        <dbReference type="Proteomes" id="UP001247620"/>
    </source>
</evidence>
<organism evidence="1 2">
    <name type="scientific">Mucilaginibacter pocheonensis</name>
    <dbReference type="NCBI Taxonomy" id="398050"/>
    <lineage>
        <taxon>Bacteria</taxon>
        <taxon>Pseudomonadati</taxon>
        <taxon>Bacteroidota</taxon>
        <taxon>Sphingobacteriia</taxon>
        <taxon>Sphingobacteriales</taxon>
        <taxon>Sphingobacteriaceae</taxon>
        <taxon>Mucilaginibacter</taxon>
    </lineage>
</organism>
<keyword evidence="2" id="KW-1185">Reference proteome</keyword>
<name>A0ABU1T6K8_9SPHI</name>
<sequence>MKNIRNLVIICSSLLLVISACKRDKYYIDGGKANPNFDGDMMQYLETKAVRFDTIAQIVKLAGLEETFHKDDFTFFAPDDGVIKNTIGDVNTSNSLNQLLFAVGRDTVKKLSDINPLIWKKYLQRYMFAGVNRLKDYPQIDFDLRSIYPGALYFSYSGNVMNIGVTYDKANGVKYLGPRTLQLSYIPDISEPDNNWFTNYVASSDIKPKNGVVHALGYNGAVFGFNAYELFIEIYNTGLNQSE</sequence>
<dbReference type="InterPro" id="IPR036378">
    <property type="entry name" value="FAS1_dom_sf"/>
</dbReference>
<comment type="caution">
    <text evidence="1">The sequence shown here is derived from an EMBL/GenBank/DDBJ whole genome shotgun (WGS) entry which is preliminary data.</text>
</comment>
<protein>
    <recommendedName>
        <fullName evidence="3">Fasciclin domain-containing protein</fullName>
    </recommendedName>
</protein>
<evidence type="ECO:0008006" key="3">
    <source>
        <dbReference type="Google" id="ProtNLM"/>
    </source>
</evidence>
<proteinExistence type="predicted"/>
<dbReference type="SUPFAM" id="SSF82153">
    <property type="entry name" value="FAS1 domain"/>
    <property type="match status" value="1"/>
</dbReference>
<dbReference type="PROSITE" id="PS51257">
    <property type="entry name" value="PROKAR_LIPOPROTEIN"/>
    <property type="match status" value="1"/>
</dbReference>
<dbReference type="Gene3D" id="2.30.180.10">
    <property type="entry name" value="FAS1 domain"/>
    <property type="match status" value="1"/>
</dbReference>
<gene>
    <name evidence="1" type="ORF">J2W55_000850</name>
</gene>